<dbReference type="InterPro" id="IPR002194">
    <property type="entry name" value="Chaperonin_TCP-1_CS"/>
</dbReference>
<evidence type="ECO:0000256" key="3">
    <source>
        <dbReference type="ARBA" id="ARBA00022723"/>
    </source>
</evidence>
<feature type="domain" description="C2H2-type" evidence="14">
    <location>
        <begin position="426"/>
        <end position="453"/>
    </location>
</feature>
<dbReference type="GO" id="GO:0006457">
    <property type="term" value="P:protein folding"/>
    <property type="evidence" value="ECO:0007669"/>
    <property type="project" value="InterPro"/>
</dbReference>
<evidence type="ECO:0008006" key="18">
    <source>
        <dbReference type="Google" id="ProtNLM"/>
    </source>
</evidence>
<feature type="binding site" evidence="12">
    <location>
        <position position="22"/>
    </location>
    <ligand>
        <name>Zn(2+)</name>
        <dbReference type="ChEBI" id="CHEBI:29105"/>
    </ligand>
</feature>
<feature type="compositionally biased region" description="Basic and acidic residues" evidence="13">
    <location>
        <begin position="838"/>
        <end position="847"/>
    </location>
</feature>
<evidence type="ECO:0000256" key="4">
    <source>
        <dbReference type="ARBA" id="ARBA00022737"/>
    </source>
</evidence>
<keyword evidence="10" id="KW-0539">Nucleus</keyword>
<feature type="compositionally biased region" description="Basic and acidic residues" evidence="13">
    <location>
        <begin position="759"/>
        <end position="768"/>
    </location>
</feature>
<evidence type="ECO:0000256" key="7">
    <source>
        <dbReference type="ARBA" id="ARBA00023015"/>
    </source>
</evidence>
<dbReference type="GO" id="GO:0016887">
    <property type="term" value="F:ATP hydrolysis activity"/>
    <property type="evidence" value="ECO:0007669"/>
    <property type="project" value="InterPro"/>
</dbReference>
<feature type="compositionally biased region" description="Basic and acidic residues" evidence="13">
    <location>
        <begin position="586"/>
        <end position="595"/>
    </location>
</feature>
<dbReference type="FunFam" id="3.30.160.60:FF:000446">
    <property type="entry name" value="Zinc finger protein"/>
    <property type="match status" value="2"/>
</dbReference>
<evidence type="ECO:0000256" key="1">
    <source>
        <dbReference type="ARBA" id="ARBA00004123"/>
    </source>
</evidence>
<feature type="region of interest" description="Disordered" evidence="13">
    <location>
        <begin position="121"/>
        <end position="151"/>
    </location>
</feature>
<name>A0A182R0W7_9DIPT</name>
<feature type="domain" description="C2H2-type" evidence="14">
    <location>
        <begin position="512"/>
        <end position="539"/>
    </location>
</feature>
<evidence type="ECO:0000256" key="10">
    <source>
        <dbReference type="ARBA" id="ARBA00023242"/>
    </source>
</evidence>
<dbReference type="GO" id="GO:0008270">
    <property type="term" value="F:zinc ion binding"/>
    <property type="evidence" value="ECO:0007669"/>
    <property type="project" value="UniProtKB-UniRule"/>
</dbReference>
<evidence type="ECO:0000313" key="16">
    <source>
        <dbReference type="EnsemblMetazoa" id="AFAF020798-PA"/>
    </source>
</evidence>
<keyword evidence="9" id="KW-0804">Transcription</keyword>
<dbReference type="GO" id="GO:0005634">
    <property type="term" value="C:nucleus"/>
    <property type="evidence" value="ECO:0007669"/>
    <property type="project" value="UniProtKB-SubCell"/>
</dbReference>
<feature type="compositionally biased region" description="Polar residues" evidence="13">
    <location>
        <begin position="685"/>
        <end position="709"/>
    </location>
</feature>
<dbReference type="FunFam" id="3.30.160.60:FF:000145">
    <property type="entry name" value="Zinc finger protein 574"/>
    <property type="match status" value="1"/>
</dbReference>
<keyword evidence="5 11" id="KW-0863">Zinc-finger</keyword>
<feature type="domain" description="C2H2-type" evidence="14">
    <location>
        <begin position="398"/>
        <end position="425"/>
    </location>
</feature>
<dbReference type="AlphaFoldDB" id="A0A182R0W7"/>
<feature type="domain" description="C2H2-type" evidence="14">
    <location>
        <begin position="314"/>
        <end position="341"/>
    </location>
</feature>
<dbReference type="Pfam" id="PF07776">
    <property type="entry name" value="zf-AD"/>
    <property type="match status" value="1"/>
</dbReference>
<keyword evidence="7" id="KW-0805">Transcription regulation</keyword>
<evidence type="ECO:0000259" key="14">
    <source>
        <dbReference type="PROSITE" id="PS50157"/>
    </source>
</evidence>
<feature type="domain" description="C2H2-type" evidence="14">
    <location>
        <begin position="370"/>
        <end position="397"/>
    </location>
</feature>
<dbReference type="STRING" id="69004.A0A182R0W7"/>
<evidence type="ECO:0000256" key="8">
    <source>
        <dbReference type="ARBA" id="ARBA00023125"/>
    </source>
</evidence>
<dbReference type="PANTHER" id="PTHR16515:SF49">
    <property type="entry name" value="GASTRULA ZINC FINGER PROTEIN XLCGF49.1-LIKE-RELATED"/>
    <property type="match status" value="1"/>
</dbReference>
<feature type="domain" description="ZAD" evidence="15">
    <location>
        <begin position="17"/>
        <end position="95"/>
    </location>
</feature>
<dbReference type="GO" id="GO:0005524">
    <property type="term" value="F:ATP binding"/>
    <property type="evidence" value="ECO:0007669"/>
    <property type="project" value="InterPro"/>
</dbReference>
<dbReference type="EnsemblMetazoa" id="AFAF020798-RA">
    <property type="protein sequence ID" value="AFAF020798-PA"/>
    <property type="gene ID" value="AFAF020798"/>
</dbReference>
<dbReference type="PROSITE" id="PS50157">
    <property type="entry name" value="ZINC_FINGER_C2H2_2"/>
    <property type="match status" value="10"/>
</dbReference>
<sequence length="1016" mass="112800">MEIVREHVRTERLKTCQTCRFCLAQDTRLSSIFSTQDQNRVAAPLAMQIMSCVGIEVYKEDGMPGMICDNCRLLMSYCYQFKQMCNAADTQLKTFLSTGIWPKKLAIANELQALLPNLKQTPVQTKKSPTAATAVQSKKPEPADTEQEKKHNVIKLSPADLKNFKQTHKISPVATKPTLPTEKANISASGMPLMTSTPMVKRAPLPAQVKAGIEVLKANGQKQKEKPPIILNNLVNSSTPKVAEEFISTGDGTVEMVLSYENPDSGVPMVVATEAEPTEAKEENVYPCKECTRTFPLKQLLDIHQLIHRRERNHPCDQCDKRFLSKYDLAKHYVTHTGDRPYVCVICRASFSRSTLLTRHQAKHKDELRYVCSVCDRQFLSQDELTKHMEIHDKNRPFKCSYCPKSFAYKQGMERHEVVHQDKLPFQCEYCEESFLTSGKLLRHLTKHAGDRPYPCRQCNKSFLLSHHLSRHVRSHSGTSTQHQYQCNACGAIFEQMESYVKHSQEHAKHNGQCPLCNEHVGDTQTIAEHMKTHNTERHPCDYCDLMFTSQKKLNDHCQEVHRNELAYERPEAGQQEEDEDEEEDEKRLNKAKADSEQADLGGLVLNYGELQEEELIDDGLFLEDESTLVPDPLCENVTFETTEIEVRAPSPIETKPAIATISPTAATAVPTSSATVAKAGPTTKPVSSPTKSQTTKVPQGGEQTKTPRQQRMQEFFKRNQLAAEKKVAQQQQSVSDMIKHLPKGVTIKPRVSTVPPQIKEEPEEKQITETVPPSAPKMSGVSANVPVKRNPGRPPKIPKPAQQKESATAPGTATLKKEDSKPKPKPPIHPPVVESRQPIERKELKRSASALVISKPRTITTMPEERENAATAAGTKPTKSAAQPPPPAPSSWMIKRSYAPKVSEQSAMQGKKRPAEPDTDQPAPSKRPALSRKTLNPSMLRPSATGGKQTETSQKTSGGDGTATTVAAAGNMKRIAKPIGTPVEVNIGGRTIKVQKITKEQAIALSGLTKSKTVG</sequence>
<feature type="compositionally biased region" description="Basic and acidic residues" evidence="13">
    <location>
        <begin position="138"/>
        <end position="151"/>
    </location>
</feature>
<feature type="domain" description="C2H2-type" evidence="14">
    <location>
        <begin position="454"/>
        <end position="481"/>
    </location>
</feature>
<proteinExistence type="inferred from homology"/>
<keyword evidence="3 12" id="KW-0479">Metal-binding</keyword>
<dbReference type="InterPro" id="IPR012934">
    <property type="entry name" value="Znf_AD"/>
</dbReference>
<dbReference type="InterPro" id="IPR050331">
    <property type="entry name" value="Zinc_finger"/>
</dbReference>
<feature type="region of interest" description="Disordered" evidence="13">
    <location>
        <begin position="673"/>
        <end position="709"/>
    </location>
</feature>
<feature type="compositionally biased region" description="Polar residues" evidence="13">
    <location>
        <begin position="947"/>
        <end position="956"/>
    </location>
</feature>
<keyword evidence="4" id="KW-0677">Repeat</keyword>
<feature type="compositionally biased region" description="Acidic residues" evidence="13">
    <location>
        <begin position="575"/>
        <end position="585"/>
    </location>
</feature>
<dbReference type="EMBL" id="AXCN02000418">
    <property type="status" value="NOT_ANNOTATED_CDS"/>
    <property type="molecule type" value="Genomic_DNA"/>
</dbReference>
<feature type="domain" description="C2H2-type" evidence="14">
    <location>
        <begin position="286"/>
        <end position="313"/>
    </location>
</feature>
<protein>
    <recommendedName>
        <fullName evidence="18">Protein krueppel</fullName>
    </recommendedName>
</protein>
<feature type="binding site" evidence="12">
    <location>
        <position position="68"/>
    </location>
    <ligand>
        <name>Zn(2+)</name>
        <dbReference type="ChEBI" id="CHEBI:29105"/>
    </ligand>
</feature>
<reference evidence="17" key="1">
    <citation type="submission" date="2014-01" db="EMBL/GenBank/DDBJ databases">
        <title>The Genome Sequence of Anopheles farauti FAR1 (V2).</title>
        <authorList>
            <consortium name="The Broad Institute Genomics Platform"/>
            <person name="Neafsey D.E."/>
            <person name="Besansky N."/>
            <person name="Howell P."/>
            <person name="Walton C."/>
            <person name="Young S.K."/>
            <person name="Zeng Q."/>
            <person name="Gargeya S."/>
            <person name="Fitzgerald M."/>
            <person name="Haas B."/>
            <person name="Abouelleil A."/>
            <person name="Allen A.W."/>
            <person name="Alvarado L."/>
            <person name="Arachchi H.M."/>
            <person name="Berlin A.M."/>
            <person name="Chapman S.B."/>
            <person name="Gainer-Dewar J."/>
            <person name="Goldberg J."/>
            <person name="Griggs A."/>
            <person name="Gujja S."/>
            <person name="Hansen M."/>
            <person name="Howarth C."/>
            <person name="Imamovic A."/>
            <person name="Ireland A."/>
            <person name="Larimer J."/>
            <person name="McCowan C."/>
            <person name="Murphy C."/>
            <person name="Pearson M."/>
            <person name="Poon T.W."/>
            <person name="Priest M."/>
            <person name="Roberts A."/>
            <person name="Saif S."/>
            <person name="Shea T."/>
            <person name="Sisk P."/>
            <person name="Sykes S."/>
            <person name="Wortman J."/>
            <person name="Nusbaum C."/>
            <person name="Birren B."/>
        </authorList>
    </citation>
    <scope>NUCLEOTIDE SEQUENCE [LARGE SCALE GENOMIC DNA]</scope>
    <source>
        <strain evidence="17">FAR1</strain>
    </source>
</reference>
<feature type="compositionally biased region" description="Polar residues" evidence="13">
    <location>
        <begin position="121"/>
        <end position="136"/>
    </location>
</feature>
<dbReference type="PROSITE" id="PS00028">
    <property type="entry name" value="ZINC_FINGER_C2H2_1"/>
    <property type="match status" value="10"/>
</dbReference>
<feature type="region of interest" description="Disordered" evidence="13">
    <location>
        <begin position="747"/>
        <end position="970"/>
    </location>
</feature>
<feature type="domain" description="C2H2-type" evidence="14">
    <location>
        <begin position="342"/>
        <end position="369"/>
    </location>
</feature>
<dbReference type="SUPFAM" id="SSF57667">
    <property type="entry name" value="beta-beta-alpha zinc fingers"/>
    <property type="match status" value="4"/>
</dbReference>
<feature type="binding site" evidence="12">
    <location>
        <position position="71"/>
    </location>
    <ligand>
        <name>Zn(2+)</name>
        <dbReference type="ChEBI" id="CHEBI:29105"/>
    </ligand>
</feature>
<dbReference type="Proteomes" id="UP000075886">
    <property type="component" value="Unassembled WGS sequence"/>
</dbReference>
<dbReference type="Pfam" id="PF13912">
    <property type="entry name" value="zf-C2H2_6"/>
    <property type="match status" value="1"/>
</dbReference>
<feature type="domain" description="C2H2-type" evidence="14">
    <location>
        <begin position="539"/>
        <end position="567"/>
    </location>
</feature>
<dbReference type="Pfam" id="PF00096">
    <property type="entry name" value="zf-C2H2"/>
    <property type="match status" value="2"/>
</dbReference>
<dbReference type="SMART" id="SM00868">
    <property type="entry name" value="zf-AD"/>
    <property type="match status" value="1"/>
</dbReference>
<organism evidence="16 17">
    <name type="scientific">Anopheles farauti</name>
    <dbReference type="NCBI Taxonomy" id="69004"/>
    <lineage>
        <taxon>Eukaryota</taxon>
        <taxon>Metazoa</taxon>
        <taxon>Ecdysozoa</taxon>
        <taxon>Arthropoda</taxon>
        <taxon>Hexapoda</taxon>
        <taxon>Insecta</taxon>
        <taxon>Pterygota</taxon>
        <taxon>Neoptera</taxon>
        <taxon>Endopterygota</taxon>
        <taxon>Diptera</taxon>
        <taxon>Nematocera</taxon>
        <taxon>Culicoidea</taxon>
        <taxon>Culicidae</taxon>
        <taxon>Anophelinae</taxon>
        <taxon>Anopheles</taxon>
    </lineage>
</organism>
<evidence type="ECO:0000256" key="11">
    <source>
        <dbReference type="PROSITE-ProRule" id="PRU00042"/>
    </source>
</evidence>
<dbReference type="VEuPathDB" id="VectorBase:AFAF020798"/>
<evidence type="ECO:0000256" key="12">
    <source>
        <dbReference type="PROSITE-ProRule" id="PRU01263"/>
    </source>
</evidence>
<dbReference type="SUPFAM" id="SSF57716">
    <property type="entry name" value="Glucocorticoid receptor-like (DNA-binding domain)"/>
    <property type="match status" value="1"/>
</dbReference>
<evidence type="ECO:0000256" key="13">
    <source>
        <dbReference type="SAM" id="MobiDB-lite"/>
    </source>
</evidence>
<dbReference type="GO" id="GO:0010468">
    <property type="term" value="P:regulation of gene expression"/>
    <property type="evidence" value="ECO:0007669"/>
    <property type="project" value="TreeGrafter"/>
</dbReference>
<evidence type="ECO:0000313" key="17">
    <source>
        <dbReference type="Proteomes" id="UP000075886"/>
    </source>
</evidence>
<dbReference type="PROSITE" id="PS00995">
    <property type="entry name" value="TCP1_3"/>
    <property type="match status" value="1"/>
</dbReference>
<dbReference type="PROSITE" id="PS51915">
    <property type="entry name" value="ZAD"/>
    <property type="match status" value="1"/>
</dbReference>
<evidence type="ECO:0000256" key="6">
    <source>
        <dbReference type="ARBA" id="ARBA00022833"/>
    </source>
</evidence>
<feature type="region of interest" description="Disordered" evidence="13">
    <location>
        <begin position="566"/>
        <end position="595"/>
    </location>
</feature>
<dbReference type="InterPro" id="IPR013087">
    <property type="entry name" value="Znf_C2H2_type"/>
</dbReference>
<evidence type="ECO:0000256" key="5">
    <source>
        <dbReference type="ARBA" id="ARBA00022771"/>
    </source>
</evidence>
<feature type="domain" description="C2H2-type" evidence="14">
    <location>
        <begin position="485"/>
        <end position="515"/>
    </location>
</feature>
<dbReference type="GO" id="GO:0051082">
    <property type="term" value="F:unfolded protein binding"/>
    <property type="evidence" value="ECO:0007669"/>
    <property type="project" value="InterPro"/>
</dbReference>
<dbReference type="SMART" id="SM00355">
    <property type="entry name" value="ZnF_C2H2"/>
    <property type="match status" value="10"/>
</dbReference>
<evidence type="ECO:0000259" key="15">
    <source>
        <dbReference type="PROSITE" id="PS51915"/>
    </source>
</evidence>
<feature type="binding site" evidence="12">
    <location>
        <position position="19"/>
    </location>
    <ligand>
        <name>Zn(2+)</name>
        <dbReference type="ChEBI" id="CHEBI:29105"/>
    </ligand>
</feature>
<dbReference type="Gene3D" id="3.40.1800.20">
    <property type="match status" value="1"/>
</dbReference>
<accession>A0A182R0W7</accession>
<comment type="similarity">
    <text evidence="2">Belongs to the TCP-1 chaperonin family.</text>
</comment>
<dbReference type="InterPro" id="IPR036236">
    <property type="entry name" value="Znf_C2H2_sf"/>
</dbReference>
<keyword evidence="17" id="KW-1185">Reference proteome</keyword>
<keyword evidence="8" id="KW-0238">DNA-binding</keyword>
<evidence type="ECO:0000256" key="2">
    <source>
        <dbReference type="ARBA" id="ARBA00008020"/>
    </source>
</evidence>
<comment type="subcellular location">
    <subcellularLocation>
        <location evidence="1">Nucleus</location>
    </subcellularLocation>
</comment>
<reference evidence="16" key="2">
    <citation type="submission" date="2020-05" db="UniProtKB">
        <authorList>
            <consortium name="EnsemblMetazoa"/>
        </authorList>
    </citation>
    <scope>IDENTIFICATION</scope>
    <source>
        <strain evidence="16">FAR1</strain>
    </source>
</reference>
<keyword evidence="6 12" id="KW-0862">Zinc</keyword>
<dbReference type="Gene3D" id="3.30.160.60">
    <property type="entry name" value="Classic Zinc Finger"/>
    <property type="match status" value="9"/>
</dbReference>
<evidence type="ECO:0000256" key="9">
    <source>
        <dbReference type="ARBA" id="ARBA00023163"/>
    </source>
</evidence>
<dbReference type="PANTHER" id="PTHR16515">
    <property type="entry name" value="PR DOMAIN ZINC FINGER PROTEIN"/>
    <property type="match status" value="1"/>
</dbReference>
<dbReference type="Pfam" id="PF13894">
    <property type="entry name" value="zf-C2H2_4"/>
    <property type="match status" value="1"/>
</dbReference>